<dbReference type="RefSeq" id="WP_242615592.1">
    <property type="nucleotide sequence ID" value="NZ_SGWV01000010.1"/>
</dbReference>
<organism evidence="1 2">
    <name type="scientific">Sphaerotilus mobilis</name>
    <dbReference type="NCBI Taxonomy" id="47994"/>
    <lineage>
        <taxon>Bacteria</taxon>
        <taxon>Pseudomonadati</taxon>
        <taxon>Pseudomonadota</taxon>
        <taxon>Betaproteobacteria</taxon>
        <taxon>Burkholderiales</taxon>
        <taxon>Sphaerotilaceae</taxon>
        <taxon>Sphaerotilus</taxon>
    </lineage>
</organism>
<sequence>MKSPVMPTPMHMPSPSLSSTRRHLLQAALAAGLATLSPWGLSAELKETPWDALMPKSWDPMKGFKGRNLQNLVDGDPKTQALMDELRAAWDQAPTVPEMDGRAIRIAGYVVPLEESKGELREFLLVPYFGACIHTPPPPANQIIHVTPLKPVKGIKGMVPVWASGTLKVRRDESAMGVSGYHLDAVKVDPYEERAGR</sequence>
<name>A0A4V2EVP5_9BURK</name>
<accession>A0A4V2EVP5</accession>
<keyword evidence="2" id="KW-1185">Reference proteome</keyword>
<gene>
    <name evidence="1" type="ORF">EV685_2837</name>
</gene>
<reference evidence="1 2" key="1">
    <citation type="submission" date="2019-02" db="EMBL/GenBank/DDBJ databases">
        <title>Genomic Encyclopedia of Type Strains, Phase IV (KMG-IV): sequencing the most valuable type-strain genomes for metagenomic binning, comparative biology and taxonomic classification.</title>
        <authorList>
            <person name="Goeker M."/>
        </authorList>
    </citation>
    <scope>NUCLEOTIDE SEQUENCE [LARGE SCALE GENOMIC DNA]</scope>
    <source>
        <strain evidence="1 2">DSM 10617</strain>
    </source>
</reference>
<evidence type="ECO:0000313" key="2">
    <source>
        <dbReference type="Proteomes" id="UP000293433"/>
    </source>
</evidence>
<dbReference type="AlphaFoldDB" id="A0A4V2EVP5"/>
<evidence type="ECO:0008006" key="3">
    <source>
        <dbReference type="Google" id="ProtNLM"/>
    </source>
</evidence>
<dbReference type="InterPro" id="IPR021727">
    <property type="entry name" value="DUF3299"/>
</dbReference>
<proteinExistence type="predicted"/>
<dbReference type="Proteomes" id="UP000293433">
    <property type="component" value="Unassembled WGS sequence"/>
</dbReference>
<comment type="caution">
    <text evidence="1">The sequence shown here is derived from an EMBL/GenBank/DDBJ whole genome shotgun (WGS) entry which is preliminary data.</text>
</comment>
<dbReference type="Gene3D" id="2.40.50.870">
    <property type="entry name" value="Protein of unknown function (DUF3299)"/>
    <property type="match status" value="1"/>
</dbReference>
<protein>
    <recommendedName>
        <fullName evidence="3">DUF3299 domain-containing protein</fullName>
    </recommendedName>
</protein>
<evidence type="ECO:0000313" key="1">
    <source>
        <dbReference type="EMBL" id="RZS53210.1"/>
    </source>
</evidence>
<dbReference type="Pfam" id="PF11736">
    <property type="entry name" value="DUF3299"/>
    <property type="match status" value="1"/>
</dbReference>
<dbReference type="EMBL" id="SGWV01000010">
    <property type="protein sequence ID" value="RZS53210.1"/>
    <property type="molecule type" value="Genomic_DNA"/>
</dbReference>